<dbReference type="RefSeq" id="XP_027347946.1">
    <property type="nucleotide sequence ID" value="XM_027492145.1"/>
</dbReference>
<sequence>MVVTLSEDLTEDILERLPTKSLMRFKSVKQSWNTLFKSNTFIKRHSQRQRQRASIERVMIFDTCSQESITRLTLLSSNAPVLFELPVEQYPFGQYSSDLIYPMGHCNGIFCLWYNDGNPGFVLWNPATREAKHVPPSPFSNSLNISYYFGFGSNPNTFNCFKLIHVFCMFPNDDTKAKPMFFTELYNTSADSWTVIRDVDPCFFTLPRNLLPFRSSAFVNGIDYSLFFDYTFILCFDFCSNRFWKLDTPTLNGKILEAEDSIAYIVQHTVSEDQGQIGYEIWILEQENTWTKIRDIHPLDSDVEIYALWRDCTECLAGTEYQPLMSYNSDGQTLQQFEYIVPQYREFYNYKYVESIAFLSP</sequence>
<gene>
    <name evidence="3" type="primary">LOC113859342</name>
</gene>
<dbReference type="CDD" id="cd22157">
    <property type="entry name" value="F-box_AtFBW1-like"/>
    <property type="match status" value="1"/>
</dbReference>
<name>A0A8B8KVH1_ABRPR</name>
<dbReference type="InterPro" id="IPR006527">
    <property type="entry name" value="F-box-assoc_dom_typ1"/>
</dbReference>
<dbReference type="PANTHER" id="PTHR31672">
    <property type="entry name" value="BNACNNG10540D PROTEIN"/>
    <property type="match status" value="1"/>
</dbReference>
<keyword evidence="2" id="KW-1185">Reference proteome</keyword>
<dbReference type="SMART" id="SM00256">
    <property type="entry name" value="FBOX"/>
    <property type="match status" value="1"/>
</dbReference>
<dbReference type="Pfam" id="PF07734">
    <property type="entry name" value="FBA_1"/>
    <property type="match status" value="1"/>
</dbReference>
<proteinExistence type="predicted"/>
<protein>
    <submittedName>
        <fullName evidence="3">F-box protein At3g22350-like</fullName>
    </submittedName>
</protein>
<dbReference type="Gene3D" id="1.20.1280.50">
    <property type="match status" value="1"/>
</dbReference>
<dbReference type="GeneID" id="113859342"/>
<dbReference type="Proteomes" id="UP000694853">
    <property type="component" value="Unplaced"/>
</dbReference>
<dbReference type="InterPro" id="IPR036047">
    <property type="entry name" value="F-box-like_dom_sf"/>
</dbReference>
<dbReference type="KEGG" id="aprc:113859342"/>
<dbReference type="SUPFAM" id="SSF81383">
    <property type="entry name" value="F-box domain"/>
    <property type="match status" value="1"/>
</dbReference>
<accession>A0A8B8KVH1</accession>
<evidence type="ECO:0000313" key="3">
    <source>
        <dbReference type="RefSeq" id="XP_027347946.1"/>
    </source>
</evidence>
<dbReference type="InterPro" id="IPR017451">
    <property type="entry name" value="F-box-assoc_interact_dom"/>
</dbReference>
<reference evidence="2" key="1">
    <citation type="journal article" date="2019" name="Toxins">
        <title>Detection of Abrin-Like and Prepropulchellin-Like Toxin Genes and Transcripts Using Whole Genome Sequencing and Full-Length Transcript Sequencing of Abrus precatorius.</title>
        <authorList>
            <person name="Hovde B.T."/>
            <person name="Daligault H.E."/>
            <person name="Hanschen E.R."/>
            <person name="Kunde Y.A."/>
            <person name="Johnson M.B."/>
            <person name="Starkenburg S.R."/>
            <person name="Johnson S.L."/>
        </authorList>
    </citation>
    <scope>NUCLEOTIDE SEQUENCE [LARGE SCALE GENOMIC DNA]</scope>
</reference>
<reference evidence="3" key="2">
    <citation type="submission" date="2025-08" db="UniProtKB">
        <authorList>
            <consortium name="RefSeq"/>
        </authorList>
    </citation>
    <scope>IDENTIFICATION</scope>
    <source>
        <tissue evidence="3">Young leaves</tissue>
    </source>
</reference>
<organism evidence="2 3">
    <name type="scientific">Abrus precatorius</name>
    <name type="common">Indian licorice</name>
    <name type="synonym">Glycine abrus</name>
    <dbReference type="NCBI Taxonomy" id="3816"/>
    <lineage>
        <taxon>Eukaryota</taxon>
        <taxon>Viridiplantae</taxon>
        <taxon>Streptophyta</taxon>
        <taxon>Embryophyta</taxon>
        <taxon>Tracheophyta</taxon>
        <taxon>Spermatophyta</taxon>
        <taxon>Magnoliopsida</taxon>
        <taxon>eudicotyledons</taxon>
        <taxon>Gunneridae</taxon>
        <taxon>Pentapetalae</taxon>
        <taxon>rosids</taxon>
        <taxon>fabids</taxon>
        <taxon>Fabales</taxon>
        <taxon>Fabaceae</taxon>
        <taxon>Papilionoideae</taxon>
        <taxon>50 kb inversion clade</taxon>
        <taxon>NPAAA clade</taxon>
        <taxon>indigoferoid/millettioid clade</taxon>
        <taxon>Abreae</taxon>
        <taxon>Abrus</taxon>
    </lineage>
</organism>
<dbReference type="InterPro" id="IPR050796">
    <property type="entry name" value="SCF_F-box_component"/>
</dbReference>
<dbReference type="InterPro" id="IPR001810">
    <property type="entry name" value="F-box_dom"/>
</dbReference>
<dbReference type="PROSITE" id="PS50181">
    <property type="entry name" value="FBOX"/>
    <property type="match status" value="1"/>
</dbReference>
<evidence type="ECO:0000313" key="2">
    <source>
        <dbReference type="Proteomes" id="UP000694853"/>
    </source>
</evidence>
<evidence type="ECO:0000259" key="1">
    <source>
        <dbReference type="PROSITE" id="PS50181"/>
    </source>
</evidence>
<dbReference type="PANTHER" id="PTHR31672:SF13">
    <property type="entry name" value="F-BOX PROTEIN CPR30-LIKE"/>
    <property type="match status" value="1"/>
</dbReference>
<feature type="domain" description="F-box" evidence="1">
    <location>
        <begin position="1"/>
        <end position="45"/>
    </location>
</feature>
<dbReference type="NCBIfam" id="TIGR01640">
    <property type="entry name" value="F_box_assoc_1"/>
    <property type="match status" value="1"/>
</dbReference>
<dbReference type="OrthoDB" id="1415606at2759"/>
<dbReference type="AlphaFoldDB" id="A0A8B8KVH1"/>